<proteinExistence type="predicted"/>
<feature type="domain" description="N-acetyltransferase" evidence="1">
    <location>
        <begin position="2"/>
        <end position="143"/>
    </location>
</feature>
<dbReference type="PANTHER" id="PTHR41700:SF1">
    <property type="entry name" value="N-ACETYLTRANSFERASE DOMAIN-CONTAINING PROTEIN"/>
    <property type="match status" value="1"/>
</dbReference>
<dbReference type="SUPFAM" id="SSF55729">
    <property type="entry name" value="Acyl-CoA N-acyltransferases (Nat)"/>
    <property type="match status" value="1"/>
</dbReference>
<dbReference type="InterPro" id="IPR016181">
    <property type="entry name" value="Acyl_CoA_acyltransferase"/>
</dbReference>
<dbReference type="STRING" id="46177.SAMN05660976_03502"/>
<accession>A0A1H7THX4</accession>
<keyword evidence="2" id="KW-0808">Transferase</keyword>
<evidence type="ECO:0000313" key="3">
    <source>
        <dbReference type="Proteomes" id="UP000198953"/>
    </source>
</evidence>
<dbReference type="PROSITE" id="PS51186">
    <property type="entry name" value="GNAT"/>
    <property type="match status" value="1"/>
</dbReference>
<dbReference type="EMBL" id="FOBF01000007">
    <property type="protein sequence ID" value="SEL84155.1"/>
    <property type="molecule type" value="Genomic_DNA"/>
</dbReference>
<dbReference type="AlphaFoldDB" id="A0A1H7THX4"/>
<gene>
    <name evidence="2" type="ORF">SAMN05660976_03502</name>
</gene>
<keyword evidence="3" id="KW-1185">Reference proteome</keyword>
<dbReference type="OrthoDB" id="9797990at2"/>
<sequence length="254" mass="27362">MVAVRELHELADFGRVCALFQSIWGHGPGEDPISVEMMRAMSHAGNYVAGAFEGDRLVGASVGFFAAGNALHSHVTGATAGRGVGLALKRHQRDWALERGLERITWTYDPLVRRNAYFNLVKLGARPTEYLPRFYGEMADAINGGDESDRVLAVWELSAPHVEALVRGEPYEPPAVDGSAVALAGEGGHPAVRPSDAATVLVAVPEDVERLRRADPGAAKAWRLAVREVLGGLLEAGGRVTGFHDRAYYVVERA</sequence>
<evidence type="ECO:0000259" key="1">
    <source>
        <dbReference type="PROSITE" id="PS51186"/>
    </source>
</evidence>
<organism evidence="2 3">
    <name type="scientific">Nonomuraea pusilla</name>
    <dbReference type="NCBI Taxonomy" id="46177"/>
    <lineage>
        <taxon>Bacteria</taxon>
        <taxon>Bacillati</taxon>
        <taxon>Actinomycetota</taxon>
        <taxon>Actinomycetes</taxon>
        <taxon>Streptosporangiales</taxon>
        <taxon>Streptosporangiaceae</taxon>
        <taxon>Nonomuraea</taxon>
    </lineage>
</organism>
<name>A0A1H7THX4_9ACTN</name>
<dbReference type="PANTHER" id="PTHR41700">
    <property type="entry name" value="GCN5-RELATED N-ACETYLTRANSFERASE"/>
    <property type="match status" value="1"/>
</dbReference>
<evidence type="ECO:0000313" key="2">
    <source>
        <dbReference type="EMBL" id="SEL84155.1"/>
    </source>
</evidence>
<dbReference type="Gene3D" id="3.40.630.30">
    <property type="match status" value="1"/>
</dbReference>
<dbReference type="Proteomes" id="UP000198953">
    <property type="component" value="Unassembled WGS sequence"/>
</dbReference>
<dbReference type="InterPro" id="IPR000182">
    <property type="entry name" value="GNAT_dom"/>
</dbReference>
<protein>
    <submittedName>
        <fullName evidence="2">Predicted acetyltransferase, GNAT superfamily</fullName>
    </submittedName>
</protein>
<dbReference type="GO" id="GO:0016747">
    <property type="term" value="F:acyltransferase activity, transferring groups other than amino-acyl groups"/>
    <property type="evidence" value="ECO:0007669"/>
    <property type="project" value="InterPro"/>
</dbReference>
<reference evidence="2 3" key="1">
    <citation type="submission" date="2016-10" db="EMBL/GenBank/DDBJ databases">
        <authorList>
            <person name="de Groot N.N."/>
        </authorList>
    </citation>
    <scope>NUCLEOTIDE SEQUENCE [LARGE SCALE GENOMIC DNA]</scope>
    <source>
        <strain evidence="2 3">DSM 43357</strain>
    </source>
</reference>
<dbReference type="InterPro" id="IPR038764">
    <property type="entry name" value="GNAT_N_AcTrfase_prd"/>
</dbReference>